<feature type="transmembrane region" description="Helical" evidence="1">
    <location>
        <begin position="12"/>
        <end position="32"/>
    </location>
</feature>
<name>A0A084TK40_9FLAO</name>
<dbReference type="AlphaFoldDB" id="A0A084TK40"/>
<keyword evidence="1" id="KW-0472">Membrane</keyword>
<gene>
    <name evidence="2" type="ORF">IA57_04340</name>
</gene>
<accession>A0A084TK40</accession>
<keyword evidence="1" id="KW-0812">Transmembrane</keyword>
<dbReference type="Proteomes" id="UP000028521">
    <property type="component" value="Unassembled WGS sequence"/>
</dbReference>
<evidence type="ECO:0000313" key="2">
    <source>
        <dbReference type="EMBL" id="KFB01076.1"/>
    </source>
</evidence>
<reference evidence="3" key="2">
    <citation type="submission" date="2014-07" db="EMBL/GenBank/DDBJ databases">
        <title>Genome sequence of Mangrovimonas yunxiaonensis.</title>
        <authorList>
            <person name="Li Y."/>
            <person name="Zheng T."/>
        </authorList>
    </citation>
    <scope>NUCLEOTIDE SEQUENCE [LARGE SCALE GENOMIC DNA]</scope>
    <source>
        <strain evidence="3">LY01</strain>
    </source>
</reference>
<keyword evidence="1" id="KW-1133">Transmembrane helix</keyword>
<evidence type="ECO:0000256" key="1">
    <source>
        <dbReference type="SAM" id="Phobius"/>
    </source>
</evidence>
<protein>
    <submittedName>
        <fullName evidence="2">Uncharacterized protein</fullName>
    </submittedName>
</protein>
<proteinExistence type="predicted"/>
<sequence>MSNYQTMLKLCMIGVPIFTILAAICGFGWNYYSLKIKEVEKKERSNEPSKSIENIYNVSGDVIQGTKNNIIDNNEVFVLEIGNTNVGPNPYFTYSKNEMDFIVTAIAVGKTVAHIKSKTLTLVMLNENQKPIDKKAFFATDLNDKDIIFKERPFTFSQKMGNLPKELFKNLYVVIDIEYSNETNTKHKLLRKIYKVETNLAEKKLPQIDGEKYDIISDFIDK</sequence>
<dbReference type="EMBL" id="JPFK01000005">
    <property type="protein sequence ID" value="KFB01076.1"/>
    <property type="molecule type" value="Genomic_DNA"/>
</dbReference>
<comment type="caution">
    <text evidence="2">The sequence shown here is derived from an EMBL/GenBank/DDBJ whole genome shotgun (WGS) entry which is preliminary data.</text>
</comment>
<evidence type="ECO:0000313" key="3">
    <source>
        <dbReference type="Proteomes" id="UP000028521"/>
    </source>
</evidence>
<keyword evidence="3" id="KW-1185">Reference proteome</keyword>
<dbReference type="RefSeq" id="WP_036119713.1">
    <property type="nucleotide sequence ID" value="NZ_BMET01000009.1"/>
</dbReference>
<reference evidence="2 3" key="1">
    <citation type="journal article" date="2014" name="Genome Announc.">
        <title>Draft Genome Sequence of the Algicidal Bacterium Mangrovimonas yunxiaonensis Strain LY01.</title>
        <authorList>
            <person name="Li Y."/>
            <person name="Zhu H."/>
            <person name="Li C."/>
            <person name="Zhang H."/>
            <person name="Chen Z."/>
            <person name="Zheng W."/>
            <person name="Xu H."/>
            <person name="Zheng T."/>
        </authorList>
    </citation>
    <scope>NUCLEOTIDE SEQUENCE [LARGE SCALE GENOMIC DNA]</scope>
    <source>
        <strain evidence="2 3">LY01</strain>
    </source>
</reference>
<organism evidence="2 3">
    <name type="scientific">Mangrovimonas yunxiaonensis</name>
    <dbReference type="NCBI Taxonomy" id="1197477"/>
    <lineage>
        <taxon>Bacteria</taxon>
        <taxon>Pseudomonadati</taxon>
        <taxon>Bacteroidota</taxon>
        <taxon>Flavobacteriia</taxon>
        <taxon>Flavobacteriales</taxon>
        <taxon>Flavobacteriaceae</taxon>
        <taxon>Mangrovimonas</taxon>
    </lineage>
</organism>
<dbReference type="OrthoDB" id="9993298at2"/>